<dbReference type="Gene3D" id="3.40.50.1820">
    <property type="entry name" value="alpha/beta hydrolase"/>
    <property type="match status" value="1"/>
</dbReference>
<dbReference type="EMBL" id="CAMGYJ010000010">
    <property type="protein sequence ID" value="CAI0549936.1"/>
    <property type="molecule type" value="Genomic_DNA"/>
</dbReference>
<keyword evidence="4" id="KW-1185">Reference proteome</keyword>
<dbReference type="AlphaFoldDB" id="A0AAV0QYF8"/>
<dbReference type="InterPro" id="IPR029058">
    <property type="entry name" value="AB_hydrolase_fold"/>
</dbReference>
<feature type="chain" id="PRO_5043908851" description="AB hydrolase-1 domain-containing protein" evidence="1">
    <location>
        <begin position="18"/>
        <end position="355"/>
    </location>
</feature>
<evidence type="ECO:0000313" key="4">
    <source>
        <dbReference type="Proteomes" id="UP001154282"/>
    </source>
</evidence>
<name>A0AAV0QYF8_9ROSI</name>
<evidence type="ECO:0000256" key="1">
    <source>
        <dbReference type="SAM" id="SignalP"/>
    </source>
</evidence>
<evidence type="ECO:0000259" key="2">
    <source>
        <dbReference type="Pfam" id="PF12697"/>
    </source>
</evidence>
<dbReference type="InterPro" id="IPR000073">
    <property type="entry name" value="AB_hydrolase_1"/>
</dbReference>
<organism evidence="3 4">
    <name type="scientific">Linum tenue</name>
    <dbReference type="NCBI Taxonomy" id="586396"/>
    <lineage>
        <taxon>Eukaryota</taxon>
        <taxon>Viridiplantae</taxon>
        <taxon>Streptophyta</taxon>
        <taxon>Embryophyta</taxon>
        <taxon>Tracheophyta</taxon>
        <taxon>Spermatophyta</taxon>
        <taxon>Magnoliopsida</taxon>
        <taxon>eudicotyledons</taxon>
        <taxon>Gunneridae</taxon>
        <taxon>Pentapetalae</taxon>
        <taxon>rosids</taxon>
        <taxon>fabids</taxon>
        <taxon>Malpighiales</taxon>
        <taxon>Linaceae</taxon>
        <taxon>Linum</taxon>
    </lineage>
</organism>
<feature type="signal peptide" evidence="1">
    <location>
        <begin position="1"/>
        <end position="17"/>
    </location>
</feature>
<dbReference type="PANTHER" id="PTHR45763:SF61">
    <property type="entry name" value="AB HYDROLASE-1 DOMAIN-CONTAINING PROTEIN"/>
    <property type="match status" value="1"/>
</dbReference>
<proteinExistence type="predicted"/>
<dbReference type="FunFam" id="3.40.50.1820:FF:000270">
    <property type="entry name" value="Alpha/beta-Hydrolases superfamily protein"/>
    <property type="match status" value="1"/>
</dbReference>
<keyword evidence="1" id="KW-0732">Signal</keyword>
<gene>
    <name evidence="3" type="ORF">LITE_LOCUS45354</name>
</gene>
<sequence length="355" mass="39884">MLAQILAVLLIGLLAWALNKSLRAPPPMICGTPGGPPVTATRMKLRDGRHLAYQENGVPKEEAKHKIVFVHGFTSNRLDPMIVTNLSPEAVRELGVYVVTFDRPGYGESDPDPNRTPKSLALDIEELADYLGLGSKFYVVGKSMGGQVVWGCLKYIPHRSQIVGLFRLAGAALVAPVINYWWPSFPAKLANEAYKLQLPQDQWALRIAHYAPWLTYWWNTQKLFPSSAVIARRPETLSRQDLELVSRYGEGRYLKEVATQQGAYESLHRDMKIGFGKWEFDPMAMENPLPNDEGKVHLWQGDEDKKVPVDLQRFIAKKLPWIQYHELPGAGHALHYVPGMIEGVLRALLVGEEGK</sequence>
<accession>A0AAV0QYF8</accession>
<feature type="domain" description="AB hydrolase-1" evidence="2">
    <location>
        <begin position="67"/>
        <end position="336"/>
    </location>
</feature>
<dbReference type="SUPFAM" id="SSF53474">
    <property type="entry name" value="alpha/beta-Hydrolases"/>
    <property type="match status" value="1"/>
</dbReference>
<reference evidence="3" key="1">
    <citation type="submission" date="2022-08" db="EMBL/GenBank/DDBJ databases">
        <authorList>
            <person name="Gutierrez-Valencia J."/>
        </authorList>
    </citation>
    <scope>NUCLEOTIDE SEQUENCE</scope>
</reference>
<protein>
    <recommendedName>
        <fullName evidence="2">AB hydrolase-1 domain-containing protein</fullName>
    </recommendedName>
</protein>
<dbReference type="Proteomes" id="UP001154282">
    <property type="component" value="Unassembled WGS sequence"/>
</dbReference>
<comment type="caution">
    <text evidence="3">The sequence shown here is derived from an EMBL/GenBank/DDBJ whole genome shotgun (WGS) entry which is preliminary data.</text>
</comment>
<dbReference type="Pfam" id="PF12697">
    <property type="entry name" value="Abhydrolase_6"/>
    <property type="match status" value="1"/>
</dbReference>
<evidence type="ECO:0000313" key="3">
    <source>
        <dbReference type="EMBL" id="CAI0549936.1"/>
    </source>
</evidence>
<dbReference type="PANTHER" id="PTHR45763">
    <property type="entry name" value="HYDROLASE, ALPHA/BETA FOLD FAMILY PROTEIN, EXPRESSED-RELATED"/>
    <property type="match status" value="1"/>
</dbReference>